<feature type="region of interest" description="Disordered" evidence="4">
    <location>
        <begin position="58"/>
        <end position="201"/>
    </location>
</feature>
<comment type="caution">
    <text evidence="5">The sequence shown here is derived from an EMBL/GenBank/DDBJ whole genome shotgun (WGS) entry which is preliminary data.</text>
</comment>
<protein>
    <submittedName>
        <fullName evidence="5">DNA-binding protein HU-beta</fullName>
    </submittedName>
</protein>
<feature type="compositionally biased region" description="Low complexity" evidence="4">
    <location>
        <begin position="93"/>
        <end position="117"/>
    </location>
</feature>
<proteinExistence type="inferred from homology"/>
<comment type="similarity">
    <text evidence="3">Belongs to the bacterial histone-like protein family.</text>
</comment>
<dbReference type="AlphaFoldDB" id="A0A543DZS8"/>
<feature type="compositionally biased region" description="Basic and acidic residues" evidence="4">
    <location>
        <begin position="181"/>
        <end position="194"/>
    </location>
</feature>
<dbReference type="GO" id="GO:0030261">
    <property type="term" value="P:chromosome condensation"/>
    <property type="evidence" value="ECO:0007669"/>
    <property type="project" value="UniProtKB-KW"/>
</dbReference>
<gene>
    <name evidence="5" type="ORF">FB558_1619</name>
</gene>
<dbReference type="InterPro" id="IPR010992">
    <property type="entry name" value="IHF-like_DNA-bd_dom_sf"/>
</dbReference>
<feature type="compositionally biased region" description="Low complexity" evidence="4">
    <location>
        <begin position="142"/>
        <end position="163"/>
    </location>
</feature>
<dbReference type="InterPro" id="IPR000119">
    <property type="entry name" value="Hist_DNA-bd"/>
</dbReference>
<evidence type="ECO:0000256" key="2">
    <source>
        <dbReference type="ARBA" id="ARBA00023125"/>
    </source>
</evidence>
<keyword evidence="6" id="KW-1185">Reference proteome</keyword>
<dbReference type="PRINTS" id="PR01727">
    <property type="entry name" value="DNABINDINGHU"/>
</dbReference>
<keyword evidence="2 5" id="KW-0238">DNA-binding</keyword>
<organism evidence="5 6">
    <name type="scientific">Pseudonocardia kunmingensis</name>
    <dbReference type="NCBI Taxonomy" id="630975"/>
    <lineage>
        <taxon>Bacteria</taxon>
        <taxon>Bacillati</taxon>
        <taxon>Actinomycetota</taxon>
        <taxon>Actinomycetes</taxon>
        <taxon>Pseudonocardiales</taxon>
        <taxon>Pseudonocardiaceae</taxon>
        <taxon>Pseudonocardia</taxon>
    </lineage>
</organism>
<name>A0A543DZS8_9PSEU</name>
<evidence type="ECO:0000313" key="6">
    <source>
        <dbReference type="Proteomes" id="UP000315677"/>
    </source>
</evidence>
<sequence length="201" mass="20202">MNKTQLVDALAERLGGDRRTAAAAVEGLLGTIVDTVRSGDSVTITGFGVFEGRARAARTARNPRTGEAVDVPATTVPAFRPGASFRSAVGGSATPAPRAAATRSRPAQTARAAASFAESRDAADDAAPAAPEPRKPARARKAATPTKAAPTKAAPAKAAPAKAGKGEKAAKAKPAAPVKGPVKDPEKAAKADKGKKAKPKK</sequence>
<dbReference type="InterPro" id="IPR020816">
    <property type="entry name" value="Histone-like_DNA-bd_CS"/>
</dbReference>
<dbReference type="PANTHER" id="PTHR33175">
    <property type="entry name" value="DNA-BINDING PROTEIN HU"/>
    <property type="match status" value="1"/>
</dbReference>
<reference evidence="5 6" key="1">
    <citation type="submission" date="2019-06" db="EMBL/GenBank/DDBJ databases">
        <title>Sequencing the genomes of 1000 actinobacteria strains.</title>
        <authorList>
            <person name="Klenk H.-P."/>
        </authorList>
    </citation>
    <scope>NUCLEOTIDE SEQUENCE [LARGE SCALE GENOMIC DNA]</scope>
    <source>
        <strain evidence="5 6">DSM 45301</strain>
    </source>
</reference>
<evidence type="ECO:0000256" key="3">
    <source>
        <dbReference type="RuleBase" id="RU003939"/>
    </source>
</evidence>
<dbReference type="EMBL" id="VFPA01000001">
    <property type="protein sequence ID" value="TQM14843.1"/>
    <property type="molecule type" value="Genomic_DNA"/>
</dbReference>
<dbReference type="Proteomes" id="UP000315677">
    <property type="component" value="Unassembled WGS sequence"/>
</dbReference>
<evidence type="ECO:0000313" key="5">
    <source>
        <dbReference type="EMBL" id="TQM14843.1"/>
    </source>
</evidence>
<keyword evidence="1" id="KW-0226">DNA condensation</keyword>
<evidence type="ECO:0000256" key="1">
    <source>
        <dbReference type="ARBA" id="ARBA00023067"/>
    </source>
</evidence>
<dbReference type="PROSITE" id="PS00045">
    <property type="entry name" value="HISTONE_LIKE"/>
    <property type="match status" value="1"/>
</dbReference>
<dbReference type="RefSeq" id="WP_142049747.1">
    <property type="nucleotide sequence ID" value="NZ_VFPA01000001.1"/>
</dbReference>
<dbReference type="CDD" id="cd13831">
    <property type="entry name" value="HU"/>
    <property type="match status" value="1"/>
</dbReference>
<evidence type="ECO:0000256" key="4">
    <source>
        <dbReference type="SAM" id="MobiDB-lite"/>
    </source>
</evidence>
<accession>A0A543DZS8</accession>
<dbReference type="OrthoDB" id="9799835at2"/>
<dbReference type="GO" id="GO:0030527">
    <property type="term" value="F:structural constituent of chromatin"/>
    <property type="evidence" value="ECO:0007669"/>
    <property type="project" value="InterPro"/>
</dbReference>
<dbReference type="GO" id="GO:0005829">
    <property type="term" value="C:cytosol"/>
    <property type="evidence" value="ECO:0007669"/>
    <property type="project" value="TreeGrafter"/>
</dbReference>
<dbReference type="GO" id="GO:0003677">
    <property type="term" value="F:DNA binding"/>
    <property type="evidence" value="ECO:0007669"/>
    <property type="project" value="UniProtKB-KW"/>
</dbReference>
<dbReference type="Pfam" id="PF00216">
    <property type="entry name" value="Bac_DNA_binding"/>
    <property type="match status" value="1"/>
</dbReference>
<dbReference type="PANTHER" id="PTHR33175:SF3">
    <property type="entry name" value="DNA-BINDING PROTEIN HU-BETA"/>
    <property type="match status" value="1"/>
</dbReference>
<dbReference type="SMART" id="SM00411">
    <property type="entry name" value="BHL"/>
    <property type="match status" value="1"/>
</dbReference>
<dbReference type="Gene3D" id="4.10.520.10">
    <property type="entry name" value="IHF-like DNA-binding proteins"/>
    <property type="match status" value="1"/>
</dbReference>
<dbReference type="SUPFAM" id="SSF47729">
    <property type="entry name" value="IHF-like DNA-binding proteins"/>
    <property type="match status" value="1"/>
</dbReference>